<protein>
    <submittedName>
        <fullName evidence="1">Uncharacterized protein</fullName>
    </submittedName>
</protein>
<gene>
    <name evidence="1" type="ORF">MPDQ_003977</name>
</gene>
<dbReference type="Proteomes" id="UP000319663">
    <property type="component" value="Unassembled WGS sequence"/>
</dbReference>
<name>A0A507R0M0_MONPU</name>
<sequence>MAADVLGAKGVQEALSGKFVISILAGKTVKDIEESIFPPSRPLNASIRKPYIVRAMPNVAASLRESMTIIETPPAFLPAHLSEMLEWIFQQIGEAKFIAPDLFEAGTMLVGPAIVVMTVPA</sequence>
<evidence type="ECO:0000313" key="2">
    <source>
        <dbReference type="Proteomes" id="UP000319663"/>
    </source>
</evidence>
<dbReference type="STRING" id="5098.A0A507R0M0"/>
<dbReference type="Gene3D" id="3.40.50.720">
    <property type="entry name" value="NAD(P)-binding Rossmann-like Domain"/>
    <property type="match status" value="1"/>
</dbReference>
<proteinExistence type="predicted"/>
<keyword evidence="2" id="KW-1185">Reference proteome</keyword>
<dbReference type="PANTHER" id="PTHR11645">
    <property type="entry name" value="PYRROLINE-5-CARBOXYLATE REDUCTASE"/>
    <property type="match status" value="1"/>
</dbReference>
<dbReference type="OrthoDB" id="10263291at2759"/>
<accession>A0A507R0M0</accession>
<dbReference type="PANTHER" id="PTHR11645:SF21">
    <property type="entry name" value="HYPOTHETICAL PYRROLINE-5-CARBOXYLATE REDUCTASE (EUROFUNG)"/>
    <property type="match status" value="1"/>
</dbReference>
<dbReference type="GO" id="GO:0004735">
    <property type="term" value="F:pyrroline-5-carboxylate reductase activity"/>
    <property type="evidence" value="ECO:0007669"/>
    <property type="project" value="TreeGrafter"/>
</dbReference>
<dbReference type="GO" id="GO:0055129">
    <property type="term" value="P:L-proline biosynthetic process"/>
    <property type="evidence" value="ECO:0007669"/>
    <property type="project" value="TreeGrafter"/>
</dbReference>
<organism evidence="1 2">
    <name type="scientific">Monascus purpureus</name>
    <name type="common">Red mold</name>
    <name type="synonym">Monascus anka</name>
    <dbReference type="NCBI Taxonomy" id="5098"/>
    <lineage>
        <taxon>Eukaryota</taxon>
        <taxon>Fungi</taxon>
        <taxon>Dikarya</taxon>
        <taxon>Ascomycota</taxon>
        <taxon>Pezizomycotina</taxon>
        <taxon>Eurotiomycetes</taxon>
        <taxon>Eurotiomycetidae</taxon>
        <taxon>Eurotiales</taxon>
        <taxon>Aspergillaceae</taxon>
        <taxon>Monascus</taxon>
    </lineage>
</organism>
<dbReference type="AlphaFoldDB" id="A0A507R0M0"/>
<comment type="caution">
    <text evidence="1">The sequence shown here is derived from an EMBL/GenBank/DDBJ whole genome shotgun (WGS) entry which is preliminary data.</text>
</comment>
<evidence type="ECO:0000313" key="1">
    <source>
        <dbReference type="EMBL" id="TQB74946.1"/>
    </source>
</evidence>
<reference evidence="1 2" key="1">
    <citation type="submission" date="2019-06" db="EMBL/GenBank/DDBJ databases">
        <title>Wine fermentation using esterase from Monascus purpureus.</title>
        <authorList>
            <person name="Geng C."/>
            <person name="Zhang Y."/>
        </authorList>
    </citation>
    <scope>NUCLEOTIDE SEQUENCE [LARGE SCALE GENOMIC DNA]</scope>
    <source>
        <strain evidence="1">HQ1</strain>
    </source>
</reference>
<dbReference type="EMBL" id="VIFY01000025">
    <property type="protein sequence ID" value="TQB74946.1"/>
    <property type="molecule type" value="Genomic_DNA"/>
</dbReference>